<keyword evidence="6 8" id="KW-1133">Transmembrane helix</keyword>
<evidence type="ECO:0000313" key="11">
    <source>
        <dbReference type="EMBL" id="SPS05712.1"/>
    </source>
</evidence>
<comment type="similarity">
    <text evidence="2">Belongs to the ElaB/YgaM/YqjD family.</text>
</comment>
<name>A0A2X0R6U8_9PROT</name>
<keyword evidence="4" id="KW-0997">Cell inner membrane</keyword>
<feature type="domain" description="DUF883" evidence="10">
    <location>
        <begin position="110"/>
        <end position="136"/>
    </location>
</feature>
<dbReference type="PANTHER" id="PTHR35893">
    <property type="entry name" value="INNER MEMBRANE PROTEIN-RELATED"/>
    <property type="match status" value="1"/>
</dbReference>
<dbReference type="Pfam" id="PF05957">
    <property type="entry name" value="DUF883"/>
    <property type="match status" value="1"/>
</dbReference>
<feature type="transmembrane region" description="Helical" evidence="8">
    <location>
        <begin position="116"/>
        <end position="134"/>
    </location>
</feature>
<dbReference type="InterPro" id="IPR043604">
    <property type="entry name" value="DUF883_N"/>
</dbReference>
<protein>
    <submittedName>
        <fullName evidence="11">Uncharacterized protein</fullName>
    </submittedName>
</protein>
<comment type="subcellular location">
    <subcellularLocation>
        <location evidence="1">Cell inner membrane</location>
        <topology evidence="1">Single-pass membrane protein</topology>
    </subcellularLocation>
</comment>
<dbReference type="InterPro" id="IPR043605">
    <property type="entry name" value="DUF883_C"/>
</dbReference>
<accession>A0A2X0R6U8</accession>
<dbReference type="GO" id="GO:0005886">
    <property type="term" value="C:plasma membrane"/>
    <property type="evidence" value="ECO:0007669"/>
    <property type="project" value="UniProtKB-SubCell"/>
</dbReference>
<reference evidence="11" key="1">
    <citation type="submission" date="2018-05" db="EMBL/GenBank/DDBJ databases">
        <authorList>
            <person name="Lanie J.A."/>
            <person name="Ng W.-L."/>
            <person name="Kazmierczak K.M."/>
            <person name="Andrzejewski T.M."/>
            <person name="Davidsen T.M."/>
            <person name="Wayne K.J."/>
            <person name="Tettelin H."/>
            <person name="Glass J.I."/>
            <person name="Rusch D."/>
            <person name="Podicherti R."/>
            <person name="Tsui H.-C.T."/>
            <person name="Winkler M.E."/>
        </authorList>
    </citation>
    <scope>NUCLEOTIDE SEQUENCE</scope>
    <source>
        <strain evidence="11">KNB</strain>
    </source>
</reference>
<dbReference type="EMBL" id="LS423452">
    <property type="protein sequence ID" value="SPS05712.1"/>
    <property type="molecule type" value="Genomic_DNA"/>
</dbReference>
<evidence type="ECO:0000256" key="1">
    <source>
        <dbReference type="ARBA" id="ARBA00004377"/>
    </source>
</evidence>
<keyword evidence="7 8" id="KW-0472">Membrane</keyword>
<evidence type="ECO:0000259" key="10">
    <source>
        <dbReference type="Pfam" id="PF19029"/>
    </source>
</evidence>
<evidence type="ECO:0000256" key="7">
    <source>
        <dbReference type="ARBA" id="ARBA00023136"/>
    </source>
</evidence>
<dbReference type="GO" id="GO:0043022">
    <property type="term" value="F:ribosome binding"/>
    <property type="evidence" value="ECO:0007669"/>
    <property type="project" value="InterPro"/>
</dbReference>
<evidence type="ECO:0000256" key="6">
    <source>
        <dbReference type="ARBA" id="ARBA00022989"/>
    </source>
</evidence>
<evidence type="ECO:0000256" key="2">
    <source>
        <dbReference type="ARBA" id="ARBA00010423"/>
    </source>
</evidence>
<keyword evidence="5 8" id="KW-0812">Transmembrane</keyword>
<evidence type="ECO:0000256" key="8">
    <source>
        <dbReference type="SAM" id="Phobius"/>
    </source>
</evidence>
<dbReference type="AlphaFoldDB" id="A0A2X0R6U8"/>
<evidence type="ECO:0000256" key="5">
    <source>
        <dbReference type="ARBA" id="ARBA00022692"/>
    </source>
</evidence>
<proteinExistence type="inferred from homology"/>
<dbReference type="Pfam" id="PF19029">
    <property type="entry name" value="DUF883_C"/>
    <property type="match status" value="1"/>
</dbReference>
<sequence length="136" mass="14321">MNNSTTNQAEGAVAAAGNMAQRTGTAVGNVLDATRSVGRQAGAVASTEMANLRADLDDLVENLPSLSEVDVHEAKERLMDKIAAAKEGAREAAINARRHLREGVENSRGYVKEHPLQAVGYAAAIGFLLGLLVARR</sequence>
<organism evidence="11">
    <name type="scientific">Candidatus Nitrotoga fabula</name>
    <dbReference type="NCBI Taxonomy" id="2182327"/>
    <lineage>
        <taxon>Bacteria</taxon>
        <taxon>Pseudomonadati</taxon>
        <taxon>Pseudomonadota</taxon>
        <taxon>Betaproteobacteria</taxon>
        <taxon>Nitrosomonadales</taxon>
        <taxon>Gallionellaceae</taxon>
        <taxon>Candidatus Nitrotoga</taxon>
    </lineage>
</organism>
<evidence type="ECO:0000256" key="3">
    <source>
        <dbReference type="ARBA" id="ARBA00022475"/>
    </source>
</evidence>
<evidence type="ECO:0000259" key="9">
    <source>
        <dbReference type="Pfam" id="PF05957"/>
    </source>
</evidence>
<gene>
    <name evidence="11" type="ORF">NITFAB_1302</name>
</gene>
<dbReference type="InterPro" id="IPR010279">
    <property type="entry name" value="YqjD/ElaB"/>
</dbReference>
<dbReference type="PANTHER" id="PTHR35893:SF3">
    <property type="entry name" value="INNER MEMBRANE PROTEIN"/>
    <property type="match status" value="1"/>
</dbReference>
<feature type="domain" description="DUF883" evidence="9">
    <location>
        <begin position="48"/>
        <end position="92"/>
    </location>
</feature>
<keyword evidence="3" id="KW-1003">Cell membrane</keyword>
<evidence type="ECO:0000256" key="4">
    <source>
        <dbReference type="ARBA" id="ARBA00022519"/>
    </source>
</evidence>